<feature type="transmembrane region" description="Helical" evidence="7">
    <location>
        <begin position="9"/>
        <end position="27"/>
    </location>
</feature>
<protein>
    <submittedName>
        <fullName evidence="9">ABC transporter permease</fullName>
    </submittedName>
</protein>
<dbReference type="SUPFAM" id="SSF161098">
    <property type="entry name" value="MetI-like"/>
    <property type="match status" value="1"/>
</dbReference>
<sequence>MIKYVLKRLGAALITLILILSVVFVLVRQMPIEGYFDNFDKLDESVIRARLTQMGLTDPLPVQLKNFFLDLLRGDLGESARYSVGASISDIIAAKAPLSIYLGLMSMGLSLALGIPLGAAMARSKAKFWDKFGTVFIVFVNAVPAAVYYILLQSYGSRALGISMLFDRTDPATWILPVFSMSLGNIAYYAMWLRRYMVDEMNSDYVKLARAKGVTSRTITMRHVFRNAFVPMIQYIPSAVLYTVMGSIYIESLYSIPGMGGLLVDAIKRQDNPLVQALVMIFSCIGVVSLLLGDLLMVVIDPRISFAKKEGAR</sequence>
<dbReference type="Pfam" id="PF19300">
    <property type="entry name" value="BPD_transp_1_N"/>
    <property type="match status" value="1"/>
</dbReference>
<reference evidence="9" key="1">
    <citation type="submission" date="2020-10" db="EMBL/GenBank/DDBJ databases">
        <authorList>
            <person name="Gilroy R."/>
        </authorList>
    </citation>
    <scope>NUCLEOTIDE SEQUENCE</scope>
    <source>
        <strain evidence="9">ChiHile30-977</strain>
    </source>
</reference>
<keyword evidence="2 7" id="KW-0813">Transport</keyword>
<feature type="transmembrane region" description="Helical" evidence="7">
    <location>
        <begin position="232"/>
        <end position="254"/>
    </location>
</feature>
<evidence type="ECO:0000256" key="4">
    <source>
        <dbReference type="ARBA" id="ARBA00022692"/>
    </source>
</evidence>
<proteinExistence type="inferred from homology"/>
<reference evidence="9" key="2">
    <citation type="journal article" date="2021" name="PeerJ">
        <title>Extensive microbial diversity within the chicken gut microbiome revealed by metagenomics and culture.</title>
        <authorList>
            <person name="Gilroy R."/>
            <person name="Ravi A."/>
            <person name="Getino M."/>
            <person name="Pursley I."/>
            <person name="Horton D.L."/>
            <person name="Alikhan N.F."/>
            <person name="Baker D."/>
            <person name="Gharbi K."/>
            <person name="Hall N."/>
            <person name="Watson M."/>
            <person name="Adriaenssens E.M."/>
            <person name="Foster-Nyarko E."/>
            <person name="Jarju S."/>
            <person name="Secka A."/>
            <person name="Antonio M."/>
            <person name="Oren A."/>
            <person name="Chaudhuri R.R."/>
            <person name="La Ragione R."/>
            <person name="Hildebrand F."/>
            <person name="Pallen M.J."/>
        </authorList>
    </citation>
    <scope>NUCLEOTIDE SEQUENCE</scope>
    <source>
        <strain evidence="9">ChiHile30-977</strain>
    </source>
</reference>
<feature type="transmembrane region" description="Helical" evidence="7">
    <location>
        <begin position="274"/>
        <end position="300"/>
    </location>
</feature>
<dbReference type="PROSITE" id="PS50928">
    <property type="entry name" value="ABC_TM1"/>
    <property type="match status" value="1"/>
</dbReference>
<dbReference type="EMBL" id="DVFI01000048">
    <property type="protein sequence ID" value="HIQ62620.1"/>
    <property type="molecule type" value="Genomic_DNA"/>
</dbReference>
<evidence type="ECO:0000313" key="10">
    <source>
        <dbReference type="Proteomes" id="UP000886819"/>
    </source>
</evidence>
<dbReference type="GO" id="GO:0055085">
    <property type="term" value="P:transmembrane transport"/>
    <property type="evidence" value="ECO:0007669"/>
    <property type="project" value="InterPro"/>
</dbReference>
<comment type="subcellular location">
    <subcellularLocation>
        <location evidence="1 7">Cell membrane</location>
        <topology evidence="1 7">Multi-pass membrane protein</topology>
    </subcellularLocation>
</comment>
<dbReference type="GO" id="GO:0005886">
    <property type="term" value="C:plasma membrane"/>
    <property type="evidence" value="ECO:0007669"/>
    <property type="project" value="UniProtKB-SubCell"/>
</dbReference>
<dbReference type="InterPro" id="IPR045621">
    <property type="entry name" value="BPD_transp_1_N"/>
</dbReference>
<feature type="transmembrane region" description="Helical" evidence="7">
    <location>
        <begin position="132"/>
        <end position="152"/>
    </location>
</feature>
<organism evidence="9 10">
    <name type="scientific">Candidatus Avichristensenella intestinipullorum</name>
    <dbReference type="NCBI Taxonomy" id="2840693"/>
    <lineage>
        <taxon>Bacteria</taxon>
        <taxon>Bacillati</taxon>
        <taxon>Bacillota</taxon>
        <taxon>Clostridia</taxon>
        <taxon>Candidatus Avichristensenella</taxon>
    </lineage>
</organism>
<dbReference type="PANTHER" id="PTHR30465">
    <property type="entry name" value="INNER MEMBRANE ABC TRANSPORTER"/>
    <property type="match status" value="1"/>
</dbReference>
<keyword evidence="5 7" id="KW-1133">Transmembrane helix</keyword>
<evidence type="ECO:0000259" key="8">
    <source>
        <dbReference type="PROSITE" id="PS50928"/>
    </source>
</evidence>
<evidence type="ECO:0000313" key="9">
    <source>
        <dbReference type="EMBL" id="HIQ62620.1"/>
    </source>
</evidence>
<dbReference type="InterPro" id="IPR000515">
    <property type="entry name" value="MetI-like"/>
</dbReference>
<dbReference type="PANTHER" id="PTHR30465:SF0">
    <property type="entry name" value="OLIGOPEPTIDE TRANSPORT SYSTEM PERMEASE PROTEIN APPB"/>
    <property type="match status" value="1"/>
</dbReference>
<keyword evidence="4 7" id="KW-0812">Transmembrane</keyword>
<dbReference type="Gene3D" id="1.10.3720.10">
    <property type="entry name" value="MetI-like"/>
    <property type="match status" value="1"/>
</dbReference>
<evidence type="ECO:0000256" key="7">
    <source>
        <dbReference type="RuleBase" id="RU363032"/>
    </source>
</evidence>
<evidence type="ECO:0000256" key="3">
    <source>
        <dbReference type="ARBA" id="ARBA00022475"/>
    </source>
</evidence>
<dbReference type="Pfam" id="PF00528">
    <property type="entry name" value="BPD_transp_1"/>
    <property type="match status" value="1"/>
</dbReference>
<dbReference type="InterPro" id="IPR035906">
    <property type="entry name" value="MetI-like_sf"/>
</dbReference>
<dbReference type="CDD" id="cd06261">
    <property type="entry name" value="TM_PBP2"/>
    <property type="match status" value="1"/>
</dbReference>
<evidence type="ECO:0000256" key="5">
    <source>
        <dbReference type="ARBA" id="ARBA00022989"/>
    </source>
</evidence>
<feature type="transmembrane region" description="Helical" evidence="7">
    <location>
        <begin position="98"/>
        <end position="120"/>
    </location>
</feature>
<comment type="caution">
    <text evidence="9">The sequence shown here is derived from an EMBL/GenBank/DDBJ whole genome shotgun (WGS) entry which is preliminary data.</text>
</comment>
<keyword evidence="3" id="KW-1003">Cell membrane</keyword>
<dbReference type="Proteomes" id="UP000886819">
    <property type="component" value="Unassembled WGS sequence"/>
</dbReference>
<keyword evidence="6 7" id="KW-0472">Membrane</keyword>
<evidence type="ECO:0000256" key="6">
    <source>
        <dbReference type="ARBA" id="ARBA00023136"/>
    </source>
</evidence>
<feature type="transmembrane region" description="Helical" evidence="7">
    <location>
        <begin position="172"/>
        <end position="191"/>
    </location>
</feature>
<comment type="similarity">
    <text evidence="7">Belongs to the binding-protein-dependent transport system permease family.</text>
</comment>
<evidence type="ECO:0000256" key="2">
    <source>
        <dbReference type="ARBA" id="ARBA00022448"/>
    </source>
</evidence>
<name>A0A9D0YVH3_9FIRM</name>
<dbReference type="AlphaFoldDB" id="A0A9D0YVH3"/>
<feature type="domain" description="ABC transmembrane type-1" evidence="8">
    <location>
        <begin position="96"/>
        <end position="293"/>
    </location>
</feature>
<accession>A0A9D0YVH3</accession>
<gene>
    <name evidence="9" type="ORF">IAA66_03420</name>
</gene>
<evidence type="ECO:0000256" key="1">
    <source>
        <dbReference type="ARBA" id="ARBA00004651"/>
    </source>
</evidence>